<feature type="region of interest" description="Disordered" evidence="6">
    <location>
        <begin position="104"/>
        <end position="158"/>
    </location>
</feature>
<evidence type="ECO:0000256" key="1">
    <source>
        <dbReference type="ARBA" id="ARBA00004141"/>
    </source>
</evidence>
<keyword evidence="7" id="KW-0472">Membrane</keyword>
<evidence type="ECO:0000256" key="2">
    <source>
        <dbReference type="ARBA" id="ARBA00023040"/>
    </source>
</evidence>
<gene>
    <name evidence="8" type="ORF">PENTCL1PPCAC_26558</name>
</gene>
<feature type="compositionally biased region" description="Polar residues" evidence="6">
    <location>
        <begin position="185"/>
        <end position="194"/>
    </location>
</feature>
<feature type="compositionally biased region" description="Basic and acidic residues" evidence="6">
    <location>
        <begin position="107"/>
        <end position="130"/>
    </location>
</feature>
<organism evidence="8 9">
    <name type="scientific">Pristionchus entomophagus</name>
    <dbReference type="NCBI Taxonomy" id="358040"/>
    <lineage>
        <taxon>Eukaryota</taxon>
        <taxon>Metazoa</taxon>
        <taxon>Ecdysozoa</taxon>
        <taxon>Nematoda</taxon>
        <taxon>Chromadorea</taxon>
        <taxon>Rhabditida</taxon>
        <taxon>Rhabditina</taxon>
        <taxon>Diplogasteromorpha</taxon>
        <taxon>Diplogasteroidea</taxon>
        <taxon>Neodiplogasteridae</taxon>
        <taxon>Pristionchus</taxon>
    </lineage>
</organism>
<keyword evidence="9" id="KW-1185">Reference proteome</keyword>
<feature type="region of interest" description="Disordered" evidence="6">
    <location>
        <begin position="178"/>
        <end position="214"/>
    </location>
</feature>
<feature type="transmembrane region" description="Helical" evidence="7">
    <location>
        <begin position="308"/>
        <end position="329"/>
    </location>
</feature>
<evidence type="ECO:0008006" key="10">
    <source>
        <dbReference type="Google" id="ProtNLM"/>
    </source>
</evidence>
<name>A0AAV5UBT8_9BILA</name>
<dbReference type="SUPFAM" id="SSF81321">
    <property type="entry name" value="Family A G protein-coupled receptor-like"/>
    <property type="match status" value="1"/>
</dbReference>
<dbReference type="GO" id="GO:0004930">
    <property type="term" value="F:G protein-coupled receptor activity"/>
    <property type="evidence" value="ECO:0007669"/>
    <property type="project" value="UniProtKB-KW"/>
</dbReference>
<evidence type="ECO:0000313" key="9">
    <source>
        <dbReference type="Proteomes" id="UP001432027"/>
    </source>
</evidence>
<evidence type="ECO:0000256" key="6">
    <source>
        <dbReference type="SAM" id="MobiDB-lite"/>
    </source>
</evidence>
<dbReference type="PANTHER" id="PTHR24232">
    <property type="entry name" value="G-PROTEIN COUPLED RECEPTOR"/>
    <property type="match status" value="1"/>
</dbReference>
<feature type="non-terminal residue" evidence="8">
    <location>
        <position position="1"/>
    </location>
</feature>
<evidence type="ECO:0000256" key="5">
    <source>
        <dbReference type="ARBA" id="ARBA00023224"/>
    </source>
</evidence>
<dbReference type="Proteomes" id="UP001432027">
    <property type="component" value="Unassembled WGS sequence"/>
</dbReference>
<comment type="caution">
    <text evidence="8">The sequence shown here is derived from an EMBL/GenBank/DDBJ whole genome shotgun (WGS) entry which is preliminary data.</text>
</comment>
<keyword evidence="7" id="KW-0812">Transmembrane</keyword>
<sequence>DVDYVYPNGTEINSFTNPNISMNEEEDLVIFYQNLEQIYNVVHLTTIVFLPYLIELISYLLIILLLNAATTGQFMGFRAVIKRAILKLPCITIFFRMKESMRRRHENSRERRRLQVEKRSSKERSSDRVKSSQPKIAAVKRSSKSQASSPTEHPSLHFDFTLTPEVRMAGYTNGHIVRSLDYPHSNDTSPLEVTTETKDDDVSTNGKQKKSDSVLQYKEKSKSFWRMRQTTIDPLFNTELKEDEKRVVDGTENDPIDGVPAQIPAREAAAKRLSDPVTGEEKRRGSRLPIAPWMKTVVKAKRNTKKKVFVMITINLICWLPYFAHALISSLKLYDEFSTKFQFYTALVVFNAISNILL</sequence>
<dbReference type="EMBL" id="BTSX01000006">
    <property type="protein sequence ID" value="GMT04384.1"/>
    <property type="molecule type" value="Genomic_DNA"/>
</dbReference>
<keyword evidence="3" id="KW-0675">Receptor</keyword>
<dbReference type="AlphaFoldDB" id="A0AAV5UBT8"/>
<dbReference type="GO" id="GO:0035025">
    <property type="term" value="P:positive regulation of Rho protein signal transduction"/>
    <property type="evidence" value="ECO:0007669"/>
    <property type="project" value="TreeGrafter"/>
</dbReference>
<evidence type="ECO:0000256" key="4">
    <source>
        <dbReference type="ARBA" id="ARBA00023180"/>
    </source>
</evidence>
<feature type="transmembrane region" description="Helical" evidence="7">
    <location>
        <begin position="41"/>
        <end position="69"/>
    </location>
</feature>
<dbReference type="PANTHER" id="PTHR24232:SF53">
    <property type="entry name" value="G-PROTEIN COUPLED RECEPTORS FAMILY 1 PROFILE DOMAIN-CONTAINING PROTEIN"/>
    <property type="match status" value="1"/>
</dbReference>
<accession>A0AAV5UBT8</accession>
<protein>
    <recommendedName>
        <fullName evidence="10">G protein-coupled receptor</fullName>
    </recommendedName>
</protein>
<dbReference type="GO" id="GO:0005886">
    <property type="term" value="C:plasma membrane"/>
    <property type="evidence" value="ECO:0007669"/>
    <property type="project" value="TreeGrafter"/>
</dbReference>
<keyword evidence="5" id="KW-0807">Transducer</keyword>
<dbReference type="GO" id="GO:0007200">
    <property type="term" value="P:phospholipase C-activating G protein-coupled receptor signaling pathway"/>
    <property type="evidence" value="ECO:0007669"/>
    <property type="project" value="TreeGrafter"/>
</dbReference>
<keyword evidence="7" id="KW-1133">Transmembrane helix</keyword>
<keyword evidence="4" id="KW-0325">Glycoprotein</keyword>
<reference evidence="8" key="1">
    <citation type="submission" date="2023-10" db="EMBL/GenBank/DDBJ databases">
        <title>Genome assembly of Pristionchus species.</title>
        <authorList>
            <person name="Yoshida K."/>
            <person name="Sommer R.J."/>
        </authorList>
    </citation>
    <scope>NUCLEOTIDE SEQUENCE</scope>
    <source>
        <strain evidence="8">RS0144</strain>
    </source>
</reference>
<keyword evidence="2" id="KW-0297">G-protein coupled receptor</keyword>
<evidence type="ECO:0000313" key="8">
    <source>
        <dbReference type="EMBL" id="GMT04384.1"/>
    </source>
</evidence>
<dbReference type="Gene3D" id="1.20.1070.10">
    <property type="entry name" value="Rhodopsin 7-helix transmembrane proteins"/>
    <property type="match status" value="1"/>
</dbReference>
<evidence type="ECO:0000256" key="3">
    <source>
        <dbReference type="ARBA" id="ARBA00023170"/>
    </source>
</evidence>
<comment type="subcellular location">
    <subcellularLocation>
        <location evidence="1">Membrane</location>
        <topology evidence="1">Multi-pass membrane protein</topology>
    </subcellularLocation>
</comment>
<evidence type="ECO:0000256" key="7">
    <source>
        <dbReference type="SAM" id="Phobius"/>
    </source>
</evidence>
<proteinExistence type="predicted"/>